<evidence type="ECO:0000313" key="2">
    <source>
        <dbReference type="EMBL" id="GGI87852.1"/>
    </source>
</evidence>
<reference evidence="3" key="1">
    <citation type="journal article" date="2019" name="Int. J. Syst. Evol. Microbiol.">
        <title>The Global Catalogue of Microorganisms (GCM) 10K type strain sequencing project: providing services to taxonomists for standard genome sequencing and annotation.</title>
        <authorList>
            <consortium name="The Broad Institute Genomics Platform"/>
            <consortium name="The Broad Institute Genome Sequencing Center for Infectious Disease"/>
            <person name="Wu L."/>
            <person name="Ma J."/>
        </authorList>
    </citation>
    <scope>NUCLEOTIDE SEQUENCE [LARGE SCALE GENOMIC DNA]</scope>
    <source>
        <strain evidence="3">JCM 11590</strain>
    </source>
</reference>
<keyword evidence="1" id="KW-0472">Membrane</keyword>
<accession>A0ABQ2CG24</accession>
<proteinExistence type="predicted"/>
<keyword evidence="1" id="KW-1133">Transmembrane helix</keyword>
<dbReference type="PROSITE" id="PS00409">
    <property type="entry name" value="PROKAR_NTER_METHYL"/>
    <property type="match status" value="1"/>
</dbReference>
<gene>
    <name evidence="2" type="ORF">GCM10009083_00230</name>
</gene>
<name>A0ABQ2CG24_9GAMM</name>
<evidence type="ECO:0000256" key="1">
    <source>
        <dbReference type="SAM" id="Phobius"/>
    </source>
</evidence>
<dbReference type="RefSeq" id="WP_188634590.1">
    <property type="nucleotide sequence ID" value="NZ_BMNN01000001.1"/>
</dbReference>
<keyword evidence="1" id="KW-0812">Transmembrane</keyword>
<sequence>MIGPGSAQRGISLVELMVAMTLGLLLVLGVTQMLLGNKQSFLMQQQLASMQENARFILARMSRDIRQAGMFGCLDLQRLSASTRASLPAEFAEPISYSDGVLRLVTAVSAHDSITGPGVRSAADYDARWLLASNCLDELRIATGTEELSVQPGDFLIAVRQIEYRQSRYSLQARLNDAGHFETLIDGVASLDVRFGLADSAGERRLAGGYQSALGPGQADLVRSVRLALRLMHDPADPRAAQPRPQQYTLVTALRNRLD</sequence>
<keyword evidence="3" id="KW-1185">Reference proteome</keyword>
<dbReference type="Proteomes" id="UP000633263">
    <property type="component" value="Unassembled WGS sequence"/>
</dbReference>
<feature type="transmembrane region" description="Helical" evidence="1">
    <location>
        <begin position="12"/>
        <end position="35"/>
    </location>
</feature>
<evidence type="ECO:0000313" key="3">
    <source>
        <dbReference type="Proteomes" id="UP000633263"/>
    </source>
</evidence>
<dbReference type="EMBL" id="BMNN01000001">
    <property type="protein sequence ID" value="GGI87852.1"/>
    <property type="molecule type" value="Genomic_DNA"/>
</dbReference>
<dbReference type="Pfam" id="PF07963">
    <property type="entry name" value="N_methyl"/>
    <property type="match status" value="1"/>
</dbReference>
<organism evidence="2 3">
    <name type="scientific">Halopseudomonas pertucinogena</name>
    <dbReference type="NCBI Taxonomy" id="86175"/>
    <lineage>
        <taxon>Bacteria</taxon>
        <taxon>Pseudomonadati</taxon>
        <taxon>Pseudomonadota</taxon>
        <taxon>Gammaproteobacteria</taxon>
        <taxon>Pseudomonadales</taxon>
        <taxon>Pseudomonadaceae</taxon>
        <taxon>Halopseudomonas</taxon>
    </lineage>
</organism>
<comment type="caution">
    <text evidence="2">The sequence shown here is derived from an EMBL/GenBank/DDBJ whole genome shotgun (WGS) entry which is preliminary data.</text>
</comment>
<dbReference type="InterPro" id="IPR012902">
    <property type="entry name" value="N_methyl_site"/>
</dbReference>
<protein>
    <submittedName>
        <fullName evidence="2">Pilus assembly protein PilW</fullName>
    </submittedName>
</protein>